<dbReference type="SUPFAM" id="SSF161098">
    <property type="entry name" value="MetI-like"/>
    <property type="match status" value="1"/>
</dbReference>
<keyword evidence="6 7" id="KW-0472">Membrane</keyword>
<evidence type="ECO:0000259" key="8">
    <source>
        <dbReference type="PROSITE" id="PS50928"/>
    </source>
</evidence>
<dbReference type="PROSITE" id="PS50928">
    <property type="entry name" value="ABC_TM1"/>
    <property type="match status" value="1"/>
</dbReference>
<sequence length="303" mass="34352">MSKTVKPSVRRHISRDVFTFKAVGYPLIFLFALVCLIPFLIVIGSSLTSENYIIRNGYSIIPKELSLESYKTIFQSPMAILRAYGVTIFVTLVGTALSVFLNTMAGYVLQRKDFEWRNRLSFFYFFTTLFSGGLMPWYILCVKYLGLKDSIWAMILPGIVSVWNILLVKGFMAGIPFEMTEAAKIDGAGDFSIFMKLIWPLSKPVVATIGLFTALTYWNDWYNSMLFINNDHLYSLQYQLYKLINDAKELRKIAAESGMVVDTVPIESMKMALTVVVTGPIILLYPFVQRYFIKGLTLGAVKG</sequence>
<dbReference type="CDD" id="cd06261">
    <property type="entry name" value="TM_PBP2"/>
    <property type="match status" value="1"/>
</dbReference>
<reference evidence="9 10" key="1">
    <citation type="submission" date="2018-08" db="EMBL/GenBank/DDBJ databases">
        <title>A genome reference for cultivated species of the human gut microbiota.</title>
        <authorList>
            <person name="Zou Y."/>
            <person name="Xue W."/>
            <person name="Luo G."/>
        </authorList>
    </citation>
    <scope>NUCLEOTIDE SEQUENCE [LARGE SCALE GENOMIC DNA]</scope>
    <source>
        <strain evidence="9 10">TF05-5AC</strain>
    </source>
</reference>
<dbReference type="PANTHER" id="PTHR43744:SF9">
    <property type="entry name" value="POLYGALACTURONAN_RHAMNOGALACTURONAN TRANSPORT SYSTEM PERMEASE PROTEIN YTCP"/>
    <property type="match status" value="1"/>
</dbReference>
<evidence type="ECO:0000256" key="1">
    <source>
        <dbReference type="ARBA" id="ARBA00004651"/>
    </source>
</evidence>
<feature type="transmembrane region" description="Helical" evidence="7">
    <location>
        <begin position="269"/>
        <end position="288"/>
    </location>
</feature>
<dbReference type="InterPro" id="IPR000515">
    <property type="entry name" value="MetI-like"/>
</dbReference>
<dbReference type="GeneID" id="97986298"/>
<dbReference type="Gene3D" id="1.10.3720.10">
    <property type="entry name" value="MetI-like"/>
    <property type="match status" value="1"/>
</dbReference>
<dbReference type="GO" id="GO:0055085">
    <property type="term" value="P:transmembrane transport"/>
    <property type="evidence" value="ECO:0007669"/>
    <property type="project" value="InterPro"/>
</dbReference>
<feature type="transmembrane region" description="Helical" evidence="7">
    <location>
        <begin position="20"/>
        <end position="43"/>
    </location>
</feature>
<feature type="transmembrane region" description="Helical" evidence="7">
    <location>
        <begin position="151"/>
        <end position="177"/>
    </location>
</feature>
<organism evidence="9 10">
    <name type="scientific">Eisenbergiella massiliensis</name>
    <dbReference type="NCBI Taxonomy" id="1720294"/>
    <lineage>
        <taxon>Bacteria</taxon>
        <taxon>Bacillati</taxon>
        <taxon>Bacillota</taxon>
        <taxon>Clostridia</taxon>
        <taxon>Lachnospirales</taxon>
        <taxon>Lachnospiraceae</taxon>
        <taxon>Eisenbergiella</taxon>
    </lineage>
</organism>
<dbReference type="EMBL" id="QVLV01000002">
    <property type="protein sequence ID" value="RGE64452.1"/>
    <property type="molecule type" value="Genomic_DNA"/>
</dbReference>
<evidence type="ECO:0000256" key="3">
    <source>
        <dbReference type="ARBA" id="ARBA00022475"/>
    </source>
</evidence>
<feature type="domain" description="ABC transmembrane type-1" evidence="8">
    <location>
        <begin position="84"/>
        <end position="288"/>
    </location>
</feature>
<comment type="similarity">
    <text evidence="7">Belongs to the binding-protein-dependent transport system permease family.</text>
</comment>
<feature type="transmembrane region" description="Helical" evidence="7">
    <location>
        <begin position="121"/>
        <end position="139"/>
    </location>
</feature>
<evidence type="ECO:0000256" key="6">
    <source>
        <dbReference type="ARBA" id="ARBA00023136"/>
    </source>
</evidence>
<keyword evidence="3" id="KW-1003">Cell membrane</keyword>
<evidence type="ECO:0000256" key="7">
    <source>
        <dbReference type="RuleBase" id="RU363032"/>
    </source>
</evidence>
<name>A0A3E3IBN0_9FIRM</name>
<feature type="transmembrane region" description="Helical" evidence="7">
    <location>
        <begin position="83"/>
        <end position="109"/>
    </location>
</feature>
<dbReference type="Pfam" id="PF00528">
    <property type="entry name" value="BPD_transp_1"/>
    <property type="match status" value="1"/>
</dbReference>
<comment type="subcellular location">
    <subcellularLocation>
        <location evidence="1 7">Cell membrane</location>
        <topology evidence="1 7">Multi-pass membrane protein</topology>
    </subcellularLocation>
</comment>
<feature type="transmembrane region" description="Helical" evidence="7">
    <location>
        <begin position="197"/>
        <end position="218"/>
    </location>
</feature>
<protein>
    <submittedName>
        <fullName evidence="9">Carbohydrate ABC transporter permease</fullName>
    </submittedName>
</protein>
<comment type="caution">
    <text evidence="9">The sequence shown here is derived from an EMBL/GenBank/DDBJ whole genome shotgun (WGS) entry which is preliminary data.</text>
</comment>
<keyword evidence="2 7" id="KW-0813">Transport</keyword>
<evidence type="ECO:0000313" key="10">
    <source>
        <dbReference type="Proteomes" id="UP000260812"/>
    </source>
</evidence>
<evidence type="ECO:0000256" key="2">
    <source>
        <dbReference type="ARBA" id="ARBA00022448"/>
    </source>
</evidence>
<keyword evidence="10" id="KW-1185">Reference proteome</keyword>
<gene>
    <name evidence="9" type="ORF">DXC51_05220</name>
</gene>
<dbReference type="RefSeq" id="WP_102289121.1">
    <property type="nucleotide sequence ID" value="NZ_JBKUNB010000005.1"/>
</dbReference>
<keyword evidence="5 7" id="KW-1133">Transmembrane helix</keyword>
<evidence type="ECO:0000256" key="5">
    <source>
        <dbReference type="ARBA" id="ARBA00022989"/>
    </source>
</evidence>
<dbReference type="GO" id="GO:0005886">
    <property type="term" value="C:plasma membrane"/>
    <property type="evidence" value="ECO:0007669"/>
    <property type="project" value="UniProtKB-SubCell"/>
</dbReference>
<accession>A0A3E3IBN0</accession>
<dbReference type="InterPro" id="IPR035906">
    <property type="entry name" value="MetI-like_sf"/>
</dbReference>
<evidence type="ECO:0000256" key="4">
    <source>
        <dbReference type="ARBA" id="ARBA00022692"/>
    </source>
</evidence>
<dbReference type="AlphaFoldDB" id="A0A3E3IBN0"/>
<dbReference type="PANTHER" id="PTHR43744">
    <property type="entry name" value="ABC TRANSPORTER PERMEASE PROTEIN MG189-RELATED-RELATED"/>
    <property type="match status" value="1"/>
</dbReference>
<dbReference type="Proteomes" id="UP000260812">
    <property type="component" value="Unassembled WGS sequence"/>
</dbReference>
<keyword evidence="4 7" id="KW-0812">Transmembrane</keyword>
<proteinExistence type="inferred from homology"/>
<evidence type="ECO:0000313" key="9">
    <source>
        <dbReference type="EMBL" id="RGE64452.1"/>
    </source>
</evidence>